<name>A0ABW7XHP6_9MICO</name>
<keyword evidence="3" id="KW-1185">Reference proteome</keyword>
<dbReference type="RefSeq" id="WP_397403098.1">
    <property type="nucleotide sequence ID" value="NZ_JBIRYI010000004.1"/>
</dbReference>
<feature type="region of interest" description="Disordered" evidence="1">
    <location>
        <begin position="1"/>
        <end position="22"/>
    </location>
</feature>
<reference evidence="2 3" key="1">
    <citation type="submission" date="2024-10" db="EMBL/GenBank/DDBJ databases">
        <title>The Natural Products Discovery Center: Release of the First 8490 Sequenced Strains for Exploring Actinobacteria Biosynthetic Diversity.</title>
        <authorList>
            <person name="Kalkreuter E."/>
            <person name="Kautsar S.A."/>
            <person name="Yang D."/>
            <person name="Bader C.D."/>
            <person name="Teijaro C.N."/>
            <person name="Fluegel L."/>
            <person name="Davis C.M."/>
            <person name="Simpson J.R."/>
            <person name="Lauterbach L."/>
            <person name="Steele A.D."/>
            <person name="Gui C."/>
            <person name="Meng S."/>
            <person name="Li G."/>
            <person name="Viehrig K."/>
            <person name="Ye F."/>
            <person name="Su P."/>
            <person name="Kiefer A.F."/>
            <person name="Nichols A."/>
            <person name="Cepeda A.J."/>
            <person name="Yan W."/>
            <person name="Fan B."/>
            <person name="Jiang Y."/>
            <person name="Adhikari A."/>
            <person name="Zheng C.-J."/>
            <person name="Schuster L."/>
            <person name="Cowan T.M."/>
            <person name="Smanski M.J."/>
            <person name="Chevrette M.G."/>
            <person name="De Carvalho L.P.S."/>
            <person name="Shen B."/>
        </authorList>
    </citation>
    <scope>NUCLEOTIDE SEQUENCE [LARGE SCALE GENOMIC DNA]</scope>
    <source>
        <strain evidence="2 3">NPDC019481</strain>
    </source>
</reference>
<accession>A0ABW7XHP6</accession>
<evidence type="ECO:0000256" key="1">
    <source>
        <dbReference type="SAM" id="MobiDB-lite"/>
    </source>
</evidence>
<evidence type="ECO:0000313" key="3">
    <source>
        <dbReference type="Proteomes" id="UP001611580"/>
    </source>
</evidence>
<comment type="caution">
    <text evidence="2">The sequence shown here is derived from an EMBL/GenBank/DDBJ whole genome shotgun (WGS) entry which is preliminary data.</text>
</comment>
<gene>
    <name evidence="2" type="ORF">ACH47X_08050</name>
</gene>
<sequence>MDATDRMTPPGPLGQPAEPRRFTSPEGLRQLLLRLHDAGPDVWATDPEAEALLEHCARRYGALARRYRQTPHDAAVAAFEVLRAAATARAVDPWAVVTRAVELTVQANERADALLCSTGKARRLMSGEHHDVVRFSERDDDDRSWTDHLDAITDARRRSSDDTSADPSPVNGVAPREVRVAVANIVELLVALGWPRAVATNGLDYICSRLVEAGNPATAFEYLRRDLTPLTLLDIPHRSWTALCRIVLGPDDGLGQVSGLLRRVLSGEPIATLLTDKKLVNQVAHSWLPGREAITPATDRSGMTRAARNA</sequence>
<proteinExistence type="predicted"/>
<dbReference type="Proteomes" id="UP001611580">
    <property type="component" value="Unassembled WGS sequence"/>
</dbReference>
<organism evidence="2 3">
    <name type="scientific">Promicromonospora kroppenstedtii</name>
    <dbReference type="NCBI Taxonomy" id="440482"/>
    <lineage>
        <taxon>Bacteria</taxon>
        <taxon>Bacillati</taxon>
        <taxon>Actinomycetota</taxon>
        <taxon>Actinomycetes</taxon>
        <taxon>Micrococcales</taxon>
        <taxon>Promicromonosporaceae</taxon>
        <taxon>Promicromonospora</taxon>
    </lineage>
</organism>
<evidence type="ECO:0000313" key="2">
    <source>
        <dbReference type="EMBL" id="MFI2486846.1"/>
    </source>
</evidence>
<protein>
    <submittedName>
        <fullName evidence="2">Uncharacterized protein</fullName>
    </submittedName>
</protein>
<dbReference type="EMBL" id="JBIRYI010000004">
    <property type="protein sequence ID" value="MFI2486846.1"/>
    <property type="molecule type" value="Genomic_DNA"/>
</dbReference>